<dbReference type="Proteomes" id="UP001343257">
    <property type="component" value="Unassembled WGS sequence"/>
</dbReference>
<dbReference type="InterPro" id="IPR007627">
    <property type="entry name" value="RNA_pol_sigma70_r2"/>
</dbReference>
<comment type="caution">
    <text evidence="4">The sequence shown here is derived from an EMBL/GenBank/DDBJ whole genome shotgun (WGS) entry which is preliminary data.</text>
</comment>
<evidence type="ECO:0000313" key="5">
    <source>
        <dbReference type="Proteomes" id="UP001343257"/>
    </source>
</evidence>
<dbReference type="InterPro" id="IPR014284">
    <property type="entry name" value="RNA_pol_sigma-70_dom"/>
</dbReference>
<dbReference type="SUPFAM" id="SSF88946">
    <property type="entry name" value="Sigma2 domain of RNA polymerase sigma factors"/>
    <property type="match status" value="1"/>
</dbReference>
<dbReference type="Gene3D" id="1.10.10.10">
    <property type="entry name" value="Winged helix-like DNA-binding domain superfamily/Winged helix DNA-binding domain"/>
    <property type="match status" value="1"/>
</dbReference>
<organism evidence="4 5">
    <name type="scientific">Paenibacillus chibensis</name>
    <dbReference type="NCBI Taxonomy" id="59846"/>
    <lineage>
        <taxon>Bacteria</taxon>
        <taxon>Bacillati</taxon>
        <taxon>Bacillota</taxon>
        <taxon>Bacilli</taxon>
        <taxon>Bacillales</taxon>
        <taxon>Paenibacillaceae</taxon>
        <taxon>Paenibacillus</taxon>
    </lineage>
</organism>
<name>A0ABU6Q2B1_9BACL</name>
<dbReference type="Gene3D" id="1.10.1740.10">
    <property type="match status" value="1"/>
</dbReference>
<feature type="domain" description="RNA polymerase sigma factor 70 region 4 type 2" evidence="3">
    <location>
        <begin position="111"/>
        <end position="159"/>
    </location>
</feature>
<dbReference type="InterPro" id="IPR036388">
    <property type="entry name" value="WH-like_DNA-bd_sf"/>
</dbReference>
<reference evidence="4 5" key="1">
    <citation type="submission" date="2023-03" db="EMBL/GenBank/DDBJ databases">
        <title>Bacillus Genome Sequencing.</title>
        <authorList>
            <person name="Dunlap C."/>
        </authorList>
    </citation>
    <scope>NUCLEOTIDE SEQUENCE [LARGE SCALE GENOMIC DNA]</scope>
    <source>
        <strain evidence="4 5">NRS-52</strain>
    </source>
</reference>
<accession>A0ABU6Q2B1</accession>
<evidence type="ECO:0000313" key="4">
    <source>
        <dbReference type="EMBL" id="MED5020779.1"/>
    </source>
</evidence>
<dbReference type="InterPro" id="IPR013249">
    <property type="entry name" value="RNA_pol_sigma70_r4_t2"/>
</dbReference>
<dbReference type="SUPFAM" id="SSF54427">
    <property type="entry name" value="NTF2-like"/>
    <property type="match status" value="1"/>
</dbReference>
<sequence length="302" mass="34152">MKLNTEIESLYRMYRPYALSIAYRMLGMYTDAEDIVQDLFAELATKDTADVRNMKAYIAKSVTHRCLNLLNSARKQREEYIGEWLPEPISGAASELPELSAEQKDTLSYAYLLMLERLGPVERAVFLLREVFEYGYDQIADMTGKTEANCRKIFSRAKLLLKGSEMPSSPVAGGQRKAVVERFADAFLRYDPQALLRVLAEDAVLFSDGGGAVRTSVRPIFGSERLLRLLSSPKAYRDLRSSEVVVADINGETNLLFTRDGEIMAAWCFRLTASGERLQQLYLIKNPAKLRSMQSYLEDHAT</sequence>
<comment type="subunit">
    <text evidence="1">Interacts transiently with the RNA polymerase catalytic core formed by RpoA, RpoB, RpoC and RpoZ (2 alpha, 1 beta, 1 beta' and 1 omega subunit) to form the RNA polymerase holoenzyme that can initiate transcription.</text>
</comment>
<dbReference type="Pfam" id="PF08281">
    <property type="entry name" value="Sigma70_r4_2"/>
    <property type="match status" value="1"/>
</dbReference>
<evidence type="ECO:0000259" key="3">
    <source>
        <dbReference type="Pfam" id="PF08281"/>
    </source>
</evidence>
<dbReference type="PANTHER" id="PTHR30173:SF36">
    <property type="entry name" value="ECF RNA POLYMERASE SIGMA FACTOR SIGJ"/>
    <property type="match status" value="1"/>
</dbReference>
<dbReference type="NCBIfam" id="TIGR02937">
    <property type="entry name" value="sigma70-ECF"/>
    <property type="match status" value="1"/>
</dbReference>
<dbReference type="PANTHER" id="PTHR30173">
    <property type="entry name" value="SIGMA 19 FACTOR"/>
    <property type="match status" value="1"/>
</dbReference>
<dbReference type="InterPro" id="IPR032710">
    <property type="entry name" value="NTF2-like_dom_sf"/>
</dbReference>
<dbReference type="Pfam" id="PF04542">
    <property type="entry name" value="Sigma70_r2"/>
    <property type="match status" value="1"/>
</dbReference>
<protein>
    <submittedName>
        <fullName evidence="4">Sigma-70 family RNA polymerase sigma factor</fullName>
    </submittedName>
</protein>
<keyword evidence="5" id="KW-1185">Reference proteome</keyword>
<dbReference type="InterPro" id="IPR013325">
    <property type="entry name" value="RNA_pol_sigma_r2"/>
</dbReference>
<gene>
    <name evidence="4" type="ORF">P9847_26310</name>
</gene>
<evidence type="ECO:0000256" key="1">
    <source>
        <dbReference type="ARBA" id="ARBA00011344"/>
    </source>
</evidence>
<dbReference type="Gene3D" id="3.10.450.50">
    <property type="match status" value="1"/>
</dbReference>
<evidence type="ECO:0000259" key="2">
    <source>
        <dbReference type="Pfam" id="PF04542"/>
    </source>
</evidence>
<dbReference type="InterPro" id="IPR013324">
    <property type="entry name" value="RNA_pol_sigma_r3/r4-like"/>
</dbReference>
<dbReference type="RefSeq" id="WP_328282205.1">
    <property type="nucleotide sequence ID" value="NZ_JARTLD010000079.1"/>
</dbReference>
<proteinExistence type="predicted"/>
<dbReference type="SUPFAM" id="SSF88659">
    <property type="entry name" value="Sigma3 and sigma4 domains of RNA polymerase sigma factors"/>
    <property type="match status" value="1"/>
</dbReference>
<feature type="domain" description="RNA polymerase sigma-70 region 2" evidence="2">
    <location>
        <begin position="10"/>
        <end position="75"/>
    </location>
</feature>
<dbReference type="EMBL" id="JARTLD010000079">
    <property type="protein sequence ID" value="MED5020779.1"/>
    <property type="molecule type" value="Genomic_DNA"/>
</dbReference>
<dbReference type="InterPro" id="IPR052704">
    <property type="entry name" value="ECF_Sigma-70_Domain"/>
</dbReference>